<proteinExistence type="predicted"/>
<accession>L1I6I9</accession>
<dbReference type="KEGG" id="gtt:GUITHDRAFT_122114"/>
<evidence type="ECO:0000313" key="3">
    <source>
        <dbReference type="Proteomes" id="UP000011087"/>
    </source>
</evidence>
<keyword evidence="3" id="KW-1185">Reference proteome</keyword>
<evidence type="ECO:0000313" key="1">
    <source>
        <dbReference type="EMBL" id="EKX31702.1"/>
    </source>
</evidence>
<evidence type="ECO:0000313" key="2">
    <source>
        <dbReference type="EnsemblProtists" id="EKX31702"/>
    </source>
</evidence>
<dbReference type="GeneID" id="17288426"/>
<dbReference type="RefSeq" id="XP_005818682.1">
    <property type="nucleotide sequence ID" value="XM_005818625.1"/>
</dbReference>
<protein>
    <submittedName>
        <fullName evidence="1 2">Uncharacterized protein</fullName>
    </submittedName>
</protein>
<organism evidence="1">
    <name type="scientific">Guillardia theta (strain CCMP2712)</name>
    <name type="common">Cryptophyte</name>
    <dbReference type="NCBI Taxonomy" id="905079"/>
    <lineage>
        <taxon>Eukaryota</taxon>
        <taxon>Cryptophyceae</taxon>
        <taxon>Pyrenomonadales</taxon>
        <taxon>Geminigeraceae</taxon>
        <taxon>Guillardia</taxon>
    </lineage>
</organism>
<dbReference type="EMBL" id="JH993246">
    <property type="protein sequence ID" value="EKX31702.1"/>
    <property type="molecule type" value="Genomic_DNA"/>
</dbReference>
<sequence length="268" mass="30654">MKDSMQDIIASAEELPFVGGTWEIILTFNEIRVDTINACQGPFPYQYRYLVDVWQKQGKPEIRWCYKGVNCLTSYDIGTLTMVTPNPFAETPLCQGGLPCLQNGRHVYDILPNCQFDAPCNSKNDPQRSTLFSDFQIPKNSPRLWGLLCRFYDYAETASRGGYVYYNGAWRHMNETWLFVKDITTCSGYSSNKKLMDSCNKENNFDLTKCDYKLVGATGGVVVYPQSTTGLPYVDGQPEMCWHYANIEGSRTRDFNAMMKDHPDWALF</sequence>
<dbReference type="Proteomes" id="UP000011087">
    <property type="component" value="Unassembled WGS sequence"/>
</dbReference>
<dbReference type="HOGENOM" id="CLU_1039931_0_0_1"/>
<gene>
    <name evidence="1" type="ORF">GUITHDRAFT_122114</name>
</gene>
<name>L1I6I9_GUITC</name>
<reference evidence="1 3" key="1">
    <citation type="journal article" date="2012" name="Nature">
        <title>Algal genomes reveal evolutionary mosaicism and the fate of nucleomorphs.</title>
        <authorList>
            <consortium name="DOE Joint Genome Institute"/>
            <person name="Curtis B.A."/>
            <person name="Tanifuji G."/>
            <person name="Burki F."/>
            <person name="Gruber A."/>
            <person name="Irimia M."/>
            <person name="Maruyama S."/>
            <person name="Arias M.C."/>
            <person name="Ball S.G."/>
            <person name="Gile G.H."/>
            <person name="Hirakawa Y."/>
            <person name="Hopkins J.F."/>
            <person name="Kuo A."/>
            <person name="Rensing S.A."/>
            <person name="Schmutz J."/>
            <person name="Symeonidi A."/>
            <person name="Elias M."/>
            <person name="Eveleigh R.J."/>
            <person name="Herman E.K."/>
            <person name="Klute M.J."/>
            <person name="Nakayama T."/>
            <person name="Obornik M."/>
            <person name="Reyes-Prieto A."/>
            <person name="Armbrust E.V."/>
            <person name="Aves S.J."/>
            <person name="Beiko R.G."/>
            <person name="Coutinho P."/>
            <person name="Dacks J.B."/>
            <person name="Durnford D.G."/>
            <person name="Fast N.M."/>
            <person name="Green B.R."/>
            <person name="Grisdale C.J."/>
            <person name="Hempel F."/>
            <person name="Henrissat B."/>
            <person name="Hoppner M.P."/>
            <person name="Ishida K."/>
            <person name="Kim E."/>
            <person name="Koreny L."/>
            <person name="Kroth P.G."/>
            <person name="Liu Y."/>
            <person name="Malik S.B."/>
            <person name="Maier U.G."/>
            <person name="McRose D."/>
            <person name="Mock T."/>
            <person name="Neilson J.A."/>
            <person name="Onodera N.T."/>
            <person name="Poole A.M."/>
            <person name="Pritham E.J."/>
            <person name="Richards T.A."/>
            <person name="Rocap G."/>
            <person name="Roy S.W."/>
            <person name="Sarai C."/>
            <person name="Schaack S."/>
            <person name="Shirato S."/>
            <person name="Slamovits C.H."/>
            <person name="Spencer D.F."/>
            <person name="Suzuki S."/>
            <person name="Worden A.Z."/>
            <person name="Zauner S."/>
            <person name="Barry K."/>
            <person name="Bell C."/>
            <person name="Bharti A.K."/>
            <person name="Crow J.A."/>
            <person name="Grimwood J."/>
            <person name="Kramer R."/>
            <person name="Lindquist E."/>
            <person name="Lucas S."/>
            <person name="Salamov A."/>
            <person name="McFadden G.I."/>
            <person name="Lane C.E."/>
            <person name="Keeling P.J."/>
            <person name="Gray M.W."/>
            <person name="Grigoriev I.V."/>
            <person name="Archibald J.M."/>
        </authorList>
    </citation>
    <scope>NUCLEOTIDE SEQUENCE</scope>
    <source>
        <strain evidence="1 3">CCMP2712</strain>
    </source>
</reference>
<dbReference type="EnsemblProtists" id="EKX31702">
    <property type="protein sequence ID" value="EKX31702"/>
    <property type="gene ID" value="GUITHDRAFT_122114"/>
</dbReference>
<reference evidence="3" key="2">
    <citation type="submission" date="2012-11" db="EMBL/GenBank/DDBJ databases">
        <authorList>
            <person name="Kuo A."/>
            <person name="Curtis B.A."/>
            <person name="Tanifuji G."/>
            <person name="Burki F."/>
            <person name="Gruber A."/>
            <person name="Irimia M."/>
            <person name="Maruyama S."/>
            <person name="Arias M.C."/>
            <person name="Ball S.G."/>
            <person name="Gile G.H."/>
            <person name="Hirakawa Y."/>
            <person name="Hopkins J.F."/>
            <person name="Rensing S.A."/>
            <person name="Schmutz J."/>
            <person name="Symeonidi A."/>
            <person name="Elias M."/>
            <person name="Eveleigh R.J."/>
            <person name="Herman E.K."/>
            <person name="Klute M.J."/>
            <person name="Nakayama T."/>
            <person name="Obornik M."/>
            <person name="Reyes-Prieto A."/>
            <person name="Armbrust E.V."/>
            <person name="Aves S.J."/>
            <person name="Beiko R.G."/>
            <person name="Coutinho P."/>
            <person name="Dacks J.B."/>
            <person name="Durnford D.G."/>
            <person name="Fast N.M."/>
            <person name="Green B.R."/>
            <person name="Grisdale C."/>
            <person name="Hempe F."/>
            <person name="Henrissat B."/>
            <person name="Hoppner M.P."/>
            <person name="Ishida K.-I."/>
            <person name="Kim E."/>
            <person name="Koreny L."/>
            <person name="Kroth P.G."/>
            <person name="Liu Y."/>
            <person name="Malik S.-B."/>
            <person name="Maier U.G."/>
            <person name="McRose D."/>
            <person name="Mock T."/>
            <person name="Neilson J.A."/>
            <person name="Onodera N.T."/>
            <person name="Poole A.M."/>
            <person name="Pritham E.J."/>
            <person name="Richards T.A."/>
            <person name="Rocap G."/>
            <person name="Roy S.W."/>
            <person name="Sarai C."/>
            <person name="Schaack S."/>
            <person name="Shirato S."/>
            <person name="Slamovits C.H."/>
            <person name="Spencer D.F."/>
            <person name="Suzuki S."/>
            <person name="Worden A.Z."/>
            <person name="Zauner S."/>
            <person name="Barry K."/>
            <person name="Bell C."/>
            <person name="Bharti A.K."/>
            <person name="Crow J.A."/>
            <person name="Grimwood J."/>
            <person name="Kramer R."/>
            <person name="Lindquist E."/>
            <person name="Lucas S."/>
            <person name="Salamov A."/>
            <person name="McFadden G.I."/>
            <person name="Lane C.E."/>
            <person name="Keeling P.J."/>
            <person name="Gray M.W."/>
            <person name="Grigoriev I.V."/>
            <person name="Archibald J.M."/>
        </authorList>
    </citation>
    <scope>NUCLEOTIDE SEQUENCE</scope>
    <source>
        <strain evidence="3">CCMP2712</strain>
    </source>
</reference>
<dbReference type="AlphaFoldDB" id="L1I6I9"/>
<dbReference type="PaxDb" id="55529-EKX31702"/>
<reference evidence="2" key="3">
    <citation type="submission" date="2015-06" db="UniProtKB">
        <authorList>
            <consortium name="EnsemblProtists"/>
        </authorList>
    </citation>
    <scope>IDENTIFICATION</scope>
</reference>